<dbReference type="Proteomes" id="UP001234581">
    <property type="component" value="Unassembled WGS sequence"/>
</dbReference>
<evidence type="ECO:0000256" key="2">
    <source>
        <dbReference type="RuleBase" id="RU003476"/>
    </source>
</evidence>
<proteinExistence type="inferred from homology"/>
<protein>
    <recommendedName>
        <fullName evidence="3">Nudix hydrolase domain-containing protein</fullName>
    </recommendedName>
</protein>
<sequence>MSSAIPPVVRVGVGCFVKCQTENGVYVLTGKRKGSHGAGAWQLPGGHLEFNESFEECARRETLEETNLEIEQLEFLTASNDIMAAENKHYVTIFMQAVARDPSRLKTMEPHKLDGDWEWVPMDTLATSNKYKPLFTPLANLVQHSSYKDVLNKLSTL</sequence>
<keyword evidence="5" id="KW-1185">Reference proteome</keyword>
<evidence type="ECO:0000259" key="3">
    <source>
        <dbReference type="PROSITE" id="PS51462"/>
    </source>
</evidence>
<dbReference type="PROSITE" id="PS00893">
    <property type="entry name" value="NUDIX_BOX"/>
    <property type="match status" value="1"/>
</dbReference>
<dbReference type="InterPro" id="IPR020476">
    <property type="entry name" value="Nudix_hydrolase"/>
</dbReference>
<dbReference type="InterPro" id="IPR020084">
    <property type="entry name" value="NUDIX_hydrolase_CS"/>
</dbReference>
<dbReference type="GO" id="GO:0035539">
    <property type="term" value="F:8-oxo-7,8-dihydrodeoxyguanosine triphosphate pyrophosphatase activity"/>
    <property type="evidence" value="ECO:0007669"/>
    <property type="project" value="TreeGrafter"/>
</dbReference>
<dbReference type="PANTHER" id="PTHR16099">
    <property type="entry name" value="8-OXO-DGTP DIPHOSPHATES NUDT15"/>
    <property type="match status" value="1"/>
</dbReference>
<dbReference type="PROSITE" id="PS51462">
    <property type="entry name" value="NUDIX"/>
    <property type="match status" value="1"/>
</dbReference>
<dbReference type="AlphaFoldDB" id="A0AAD7V923"/>
<evidence type="ECO:0000256" key="1">
    <source>
        <dbReference type="ARBA" id="ARBA00022801"/>
    </source>
</evidence>
<dbReference type="PRINTS" id="PR00502">
    <property type="entry name" value="NUDIXFAMILY"/>
</dbReference>
<comment type="similarity">
    <text evidence="2">Belongs to the Nudix hydrolase family.</text>
</comment>
<evidence type="ECO:0000313" key="4">
    <source>
        <dbReference type="EMBL" id="KAJ8660152.1"/>
    </source>
</evidence>
<name>A0AAD7V923_9FUNG</name>
<evidence type="ECO:0000313" key="5">
    <source>
        <dbReference type="Proteomes" id="UP001234581"/>
    </source>
</evidence>
<dbReference type="EMBL" id="JARTCD010000014">
    <property type="protein sequence ID" value="KAJ8660152.1"/>
    <property type="molecule type" value="Genomic_DNA"/>
</dbReference>
<keyword evidence="1 2" id="KW-0378">Hydrolase</keyword>
<feature type="domain" description="Nudix hydrolase" evidence="3">
    <location>
        <begin position="8"/>
        <end position="141"/>
    </location>
</feature>
<comment type="caution">
    <text evidence="4">The sequence shown here is derived from an EMBL/GenBank/DDBJ whole genome shotgun (WGS) entry which is preliminary data.</text>
</comment>
<organism evidence="4 5">
    <name type="scientific">Lichtheimia ornata</name>
    <dbReference type="NCBI Taxonomy" id="688661"/>
    <lineage>
        <taxon>Eukaryota</taxon>
        <taxon>Fungi</taxon>
        <taxon>Fungi incertae sedis</taxon>
        <taxon>Mucoromycota</taxon>
        <taxon>Mucoromycotina</taxon>
        <taxon>Mucoromycetes</taxon>
        <taxon>Mucorales</taxon>
        <taxon>Lichtheimiaceae</taxon>
        <taxon>Lichtheimia</taxon>
    </lineage>
</organism>
<dbReference type="FunFam" id="3.90.79.10:FF:000060">
    <property type="entry name" value="Nudix hydrolase 1"/>
    <property type="match status" value="1"/>
</dbReference>
<dbReference type="GeneID" id="83211424"/>
<dbReference type="GO" id="GO:0005829">
    <property type="term" value="C:cytosol"/>
    <property type="evidence" value="ECO:0007669"/>
    <property type="project" value="TreeGrafter"/>
</dbReference>
<accession>A0AAD7V923</accession>
<dbReference type="GO" id="GO:0006203">
    <property type="term" value="P:dGTP catabolic process"/>
    <property type="evidence" value="ECO:0007669"/>
    <property type="project" value="TreeGrafter"/>
</dbReference>
<dbReference type="SUPFAM" id="SSF55811">
    <property type="entry name" value="Nudix"/>
    <property type="match status" value="1"/>
</dbReference>
<reference evidence="4 5" key="1">
    <citation type="submission" date="2023-03" db="EMBL/GenBank/DDBJ databases">
        <title>Genome sequence of Lichtheimia ornata CBS 291.66.</title>
        <authorList>
            <person name="Mohabir J.T."/>
            <person name="Shea T.P."/>
            <person name="Kurbessoian T."/>
            <person name="Berby B."/>
            <person name="Fontaine J."/>
            <person name="Livny J."/>
            <person name="Gnirke A."/>
            <person name="Stajich J.E."/>
            <person name="Cuomo C.A."/>
        </authorList>
    </citation>
    <scope>NUCLEOTIDE SEQUENCE [LARGE SCALE GENOMIC DNA]</scope>
    <source>
        <strain evidence="4">CBS 291.66</strain>
    </source>
</reference>
<dbReference type="InterPro" id="IPR015797">
    <property type="entry name" value="NUDIX_hydrolase-like_dom_sf"/>
</dbReference>
<dbReference type="InterPro" id="IPR000086">
    <property type="entry name" value="NUDIX_hydrolase_dom"/>
</dbReference>
<dbReference type="Gene3D" id="3.90.79.10">
    <property type="entry name" value="Nucleoside Triphosphate Pyrophosphohydrolase"/>
    <property type="match status" value="1"/>
</dbReference>
<dbReference type="CDD" id="cd04678">
    <property type="entry name" value="NUDIX_MTH2_Nudt15"/>
    <property type="match status" value="1"/>
</dbReference>
<gene>
    <name evidence="4" type="ORF">O0I10_004011</name>
</gene>
<dbReference type="Pfam" id="PF00293">
    <property type="entry name" value="NUDIX"/>
    <property type="match status" value="1"/>
</dbReference>
<dbReference type="PANTHER" id="PTHR16099:SF5">
    <property type="entry name" value="NUCLEOTIDE TRIPHOSPHATE DIPHOSPHATASE NUDT15"/>
    <property type="match status" value="1"/>
</dbReference>
<dbReference type="RefSeq" id="XP_058345065.1">
    <property type="nucleotide sequence ID" value="XM_058484077.1"/>
</dbReference>